<name>A0AAD9FJY7_PAPLA</name>
<proteinExistence type="predicted"/>
<dbReference type="GO" id="GO:0090173">
    <property type="term" value="P:regulation of synaptonemal complex assembly"/>
    <property type="evidence" value="ECO:0007669"/>
    <property type="project" value="InterPro"/>
</dbReference>
<dbReference type="PANTHER" id="PTHR40375:SF2">
    <property type="entry name" value="SPORULATION-SPECIFIC PROTEIN 22"/>
    <property type="match status" value="1"/>
</dbReference>
<sequence>MQECIGATEVEADPDVPIHHAVAQFCCFAGKLFTFRGTEDDEQKRDLLHALNAYAPGCREALHSLHVPHPKRAEIEMMIKSTDLFIAELCCESGTWGELERLIQQNTIRTEEDSPDDPHLSVRTLEAMASLILRYPLCPSNLTHDVLKAILMMLRVDTPQNINTFARWNRALILHLVNRGSGEDDDAAIYYSIETARKHLESTEVSKHYPIDELRWLWSTCYNKALELRDLGDLGAAHAFCELGMSLSRWCPNLGAGWQKSMQRLYQEIVYRLAERSSRTE</sequence>
<comment type="caution">
    <text evidence="1">The sequence shown here is derived from an EMBL/GenBank/DDBJ whole genome shotgun (WGS) entry which is preliminary data.</text>
</comment>
<dbReference type="Proteomes" id="UP001182556">
    <property type="component" value="Unassembled WGS sequence"/>
</dbReference>
<protein>
    <submittedName>
        <fullName evidence="1">Uncharacterized protein</fullName>
    </submittedName>
</protein>
<evidence type="ECO:0000313" key="1">
    <source>
        <dbReference type="EMBL" id="KAK1922060.1"/>
    </source>
</evidence>
<organism evidence="1 2">
    <name type="scientific">Papiliotrema laurentii</name>
    <name type="common">Cryptococcus laurentii</name>
    <dbReference type="NCBI Taxonomy" id="5418"/>
    <lineage>
        <taxon>Eukaryota</taxon>
        <taxon>Fungi</taxon>
        <taxon>Dikarya</taxon>
        <taxon>Basidiomycota</taxon>
        <taxon>Agaricomycotina</taxon>
        <taxon>Tremellomycetes</taxon>
        <taxon>Tremellales</taxon>
        <taxon>Rhynchogastremaceae</taxon>
        <taxon>Papiliotrema</taxon>
    </lineage>
</organism>
<gene>
    <name evidence="1" type="ORF">DB88DRAFT_379750</name>
</gene>
<dbReference type="InterPro" id="IPR039057">
    <property type="entry name" value="Spo22/ZIP4"/>
</dbReference>
<dbReference type="PANTHER" id="PTHR40375">
    <property type="entry name" value="SPORULATION-SPECIFIC PROTEIN 22"/>
    <property type="match status" value="1"/>
</dbReference>
<keyword evidence="2" id="KW-1185">Reference proteome</keyword>
<reference evidence="1" key="1">
    <citation type="submission" date="2023-02" db="EMBL/GenBank/DDBJ databases">
        <title>Identification and recombinant expression of a fungal hydrolase from Papiliotrema laurentii that hydrolyzes apple cutin and clears colloidal polyester polyurethane.</title>
        <authorList>
            <consortium name="DOE Joint Genome Institute"/>
            <person name="Roman V.A."/>
            <person name="Bojanowski C."/>
            <person name="Crable B.R."/>
            <person name="Wagner D.N."/>
            <person name="Hung C.S."/>
            <person name="Nadeau L.J."/>
            <person name="Schratz L."/>
            <person name="Haridas S."/>
            <person name="Pangilinan J."/>
            <person name="Lipzen A."/>
            <person name="Na H."/>
            <person name="Yan M."/>
            <person name="Ng V."/>
            <person name="Grigoriev I.V."/>
            <person name="Spatafora J.W."/>
            <person name="Barlow D."/>
            <person name="Biffinger J."/>
            <person name="Kelley-Loughnane N."/>
            <person name="Varaljay V.A."/>
            <person name="Crookes-Goodson W.J."/>
        </authorList>
    </citation>
    <scope>NUCLEOTIDE SEQUENCE</scope>
    <source>
        <strain evidence="1">5307AH</strain>
    </source>
</reference>
<dbReference type="EMBL" id="JAODAN010000009">
    <property type="protein sequence ID" value="KAK1922060.1"/>
    <property type="molecule type" value="Genomic_DNA"/>
</dbReference>
<dbReference type="AlphaFoldDB" id="A0AAD9FJY7"/>
<evidence type="ECO:0000313" key="2">
    <source>
        <dbReference type="Proteomes" id="UP001182556"/>
    </source>
</evidence>
<accession>A0AAD9FJY7</accession>